<gene>
    <name evidence="2" type="ORF">BXZ70DRAFT_931163</name>
</gene>
<reference evidence="2" key="1">
    <citation type="journal article" date="2021" name="New Phytol.">
        <title>Evolutionary innovations through gain and loss of genes in the ectomycorrhizal Boletales.</title>
        <authorList>
            <person name="Wu G."/>
            <person name="Miyauchi S."/>
            <person name="Morin E."/>
            <person name="Kuo A."/>
            <person name="Drula E."/>
            <person name="Varga T."/>
            <person name="Kohler A."/>
            <person name="Feng B."/>
            <person name="Cao Y."/>
            <person name="Lipzen A."/>
            <person name="Daum C."/>
            <person name="Hundley H."/>
            <person name="Pangilinan J."/>
            <person name="Johnson J."/>
            <person name="Barry K."/>
            <person name="LaButti K."/>
            <person name="Ng V."/>
            <person name="Ahrendt S."/>
            <person name="Min B."/>
            <person name="Choi I.G."/>
            <person name="Park H."/>
            <person name="Plett J.M."/>
            <person name="Magnuson J."/>
            <person name="Spatafora J.W."/>
            <person name="Nagy L.G."/>
            <person name="Henrissat B."/>
            <person name="Grigoriev I.V."/>
            <person name="Yang Z.L."/>
            <person name="Xu J."/>
            <person name="Martin F.M."/>
        </authorList>
    </citation>
    <scope>NUCLEOTIDE SEQUENCE</scope>
    <source>
        <strain evidence="2">KKN 215</strain>
    </source>
</reference>
<evidence type="ECO:0000313" key="3">
    <source>
        <dbReference type="Proteomes" id="UP000813824"/>
    </source>
</evidence>
<protein>
    <submittedName>
        <fullName evidence="2">Uncharacterized protein</fullName>
    </submittedName>
</protein>
<evidence type="ECO:0000313" key="2">
    <source>
        <dbReference type="EMBL" id="KAH8102258.1"/>
    </source>
</evidence>
<comment type="caution">
    <text evidence="2">The sequence shown here is derived from an EMBL/GenBank/DDBJ whole genome shotgun (WGS) entry which is preliminary data.</text>
</comment>
<feature type="compositionally biased region" description="Basic and acidic residues" evidence="1">
    <location>
        <begin position="286"/>
        <end position="296"/>
    </location>
</feature>
<feature type="region of interest" description="Disordered" evidence="1">
    <location>
        <begin position="252"/>
        <end position="296"/>
    </location>
</feature>
<proteinExistence type="predicted"/>
<dbReference type="EMBL" id="JAEVFJ010000010">
    <property type="protein sequence ID" value="KAH8102258.1"/>
    <property type="molecule type" value="Genomic_DNA"/>
</dbReference>
<dbReference type="Proteomes" id="UP000813824">
    <property type="component" value="Unassembled WGS sequence"/>
</dbReference>
<organism evidence="2 3">
    <name type="scientific">Cristinia sonorae</name>
    <dbReference type="NCBI Taxonomy" id="1940300"/>
    <lineage>
        <taxon>Eukaryota</taxon>
        <taxon>Fungi</taxon>
        <taxon>Dikarya</taxon>
        <taxon>Basidiomycota</taxon>
        <taxon>Agaricomycotina</taxon>
        <taxon>Agaricomycetes</taxon>
        <taxon>Agaricomycetidae</taxon>
        <taxon>Agaricales</taxon>
        <taxon>Pleurotineae</taxon>
        <taxon>Stephanosporaceae</taxon>
        <taxon>Cristinia</taxon>
    </lineage>
</organism>
<keyword evidence="3" id="KW-1185">Reference proteome</keyword>
<dbReference type="AlphaFoldDB" id="A0A8K0UR91"/>
<evidence type="ECO:0000256" key="1">
    <source>
        <dbReference type="SAM" id="MobiDB-lite"/>
    </source>
</evidence>
<accession>A0A8K0UR91</accession>
<sequence length="296" mass="33220">MLYFTEYSPNDLNNPPPQSCTTARSFLVRATKKPRQLFIWEPLSTTPPVCDGMFGWQRTSPIKSGKTTRTSSSLSWVCTAAAANCAPRLSFALLNSDIPTATHLHNRSFVRRRSLHSVVVSPLPTQLPRSANDLPQTVTVRHGQEARLWDDNSQLLNTFTLPPWLEVSFLRTVSDTGYDPYDRTCSGSSSRFLTSAKYVWSLGSGVVAGHGVVKELSIRRGVSKADRILTRITVLSKYQPWRQPPHVVRQGFERTVAPQPRTSDSQRLLRDESTKPPHTHTLSSNRDSEQLGRAHR</sequence>
<name>A0A8K0UR91_9AGAR</name>